<dbReference type="Gene3D" id="2.60.200.20">
    <property type="match status" value="1"/>
</dbReference>
<dbReference type="SMART" id="SM00382">
    <property type="entry name" value="AAA"/>
    <property type="match status" value="1"/>
</dbReference>
<dbReference type="SMART" id="SM00240">
    <property type="entry name" value="FHA"/>
    <property type="match status" value="1"/>
</dbReference>
<dbReference type="InterPro" id="IPR032030">
    <property type="entry name" value="YscD_cytoplasmic_dom"/>
</dbReference>
<reference evidence="8 9" key="1">
    <citation type="submission" date="2015-08" db="EMBL/GenBank/DDBJ databases">
        <authorList>
            <person name="Babu N.S."/>
            <person name="Beckwith C.J."/>
            <person name="Beseler K.G."/>
            <person name="Brison A."/>
            <person name="Carone J.V."/>
            <person name="Caskin T.P."/>
            <person name="Diamond M."/>
            <person name="Durham M.E."/>
            <person name="Foxe J.M."/>
            <person name="Go M."/>
            <person name="Henderson B.A."/>
            <person name="Jones I.B."/>
            <person name="McGettigan J.A."/>
            <person name="Micheletti S.J."/>
            <person name="Nasrallah M.E."/>
            <person name="Ortiz D."/>
            <person name="Piller C.R."/>
            <person name="Privatt S.R."/>
            <person name="Schneider S.L."/>
            <person name="Sharp S."/>
            <person name="Smith T.C."/>
            <person name="Stanton J.D."/>
            <person name="Ullery H.E."/>
            <person name="Wilson R.J."/>
            <person name="Serrano M.G."/>
            <person name="Buck G."/>
            <person name="Lee V."/>
            <person name="Wang Y."/>
            <person name="Carvalho R."/>
            <person name="Voegtly L."/>
            <person name="Shi R."/>
            <person name="Duckworth R."/>
            <person name="Johnson A."/>
            <person name="Loviza R."/>
            <person name="Walstead R."/>
            <person name="Shah Z."/>
            <person name="Kiflezghi M."/>
            <person name="Wade K."/>
            <person name="Ball S.L."/>
            <person name="Bradley K.W."/>
            <person name="Asai D.J."/>
            <person name="Bowman C.A."/>
            <person name="Russell D.A."/>
            <person name="Pope W.H."/>
            <person name="Jacobs-Sera D."/>
            <person name="Hendrix R.W."/>
            <person name="Hatfull G.F."/>
        </authorList>
    </citation>
    <scope>NUCLEOTIDE SEQUENCE [LARGE SCALE GENOMIC DNA]</scope>
    <source>
        <strain evidence="8 9">DSM 27648</strain>
    </source>
</reference>
<dbReference type="InterPro" id="IPR025662">
    <property type="entry name" value="Sigma_54_int_dom_ATP-bd_1"/>
</dbReference>
<evidence type="ECO:0000259" key="6">
    <source>
        <dbReference type="PROSITE" id="PS50006"/>
    </source>
</evidence>
<dbReference type="EMBL" id="CP012333">
    <property type="protein sequence ID" value="AKU97482.1"/>
    <property type="molecule type" value="Genomic_DNA"/>
</dbReference>
<sequence length="439" mass="47299">MPTITPDAVALIVISGAAKGTNALVPGKTGGTLRVGKAPTNDLVLPDSTVSRHHFSVERTADGIRVVDAGSTNGLRVGGAAIKEAIVTPGTLLEAGDVQLLVGVEARDAVLPPSPNDTFGLARGTSQGMRRIFTVLERIAKTPASILLVGETGTGKDILARSIHAKSTREGGPFEVVDCGAIAGTLIESELFGHERGAFTGAVSARTGAFERAAGGTLFLDELGELPLELQPKLLRVLEAREFRRVGGSKTIAANVRIVAATTRDLAREVEQGRFREDLFFRLAVVTLDIPPLRSRREEIPLLVEGLLEAAGATPDRRPDAATLSALMAYDWPGNVRELRNVIERTLHLSPIGFELANFPPRPNADNGSLFPASTFDASVSYRENRARVEEQFERSYIGWLLERHEGNVSAAAREARMDRNHLTDLATKYNLQRRRRGG</sequence>
<dbReference type="CDD" id="cd00009">
    <property type="entry name" value="AAA"/>
    <property type="match status" value="1"/>
</dbReference>
<dbReference type="InterPro" id="IPR058031">
    <property type="entry name" value="AAA_lid_NorR"/>
</dbReference>
<name>A0A0K1PVC6_9BACT</name>
<dbReference type="PROSITE" id="PS00676">
    <property type="entry name" value="SIGMA54_INTERACT_2"/>
    <property type="match status" value="1"/>
</dbReference>
<evidence type="ECO:0000256" key="1">
    <source>
        <dbReference type="ARBA" id="ARBA00022741"/>
    </source>
</evidence>
<dbReference type="PROSITE" id="PS50006">
    <property type="entry name" value="FHA_DOMAIN"/>
    <property type="match status" value="1"/>
</dbReference>
<evidence type="ECO:0000256" key="4">
    <source>
        <dbReference type="ARBA" id="ARBA00023125"/>
    </source>
</evidence>
<keyword evidence="1" id="KW-0547">Nucleotide-binding</keyword>
<dbReference type="PROSITE" id="PS00688">
    <property type="entry name" value="SIGMA54_INTERACT_3"/>
    <property type="match status" value="1"/>
</dbReference>
<dbReference type="Pfam" id="PF25601">
    <property type="entry name" value="AAA_lid_14"/>
    <property type="match status" value="1"/>
</dbReference>
<organism evidence="8 9">
    <name type="scientific">Labilithrix luteola</name>
    <dbReference type="NCBI Taxonomy" id="1391654"/>
    <lineage>
        <taxon>Bacteria</taxon>
        <taxon>Pseudomonadati</taxon>
        <taxon>Myxococcota</taxon>
        <taxon>Polyangia</taxon>
        <taxon>Polyangiales</taxon>
        <taxon>Labilitrichaceae</taxon>
        <taxon>Labilithrix</taxon>
    </lineage>
</organism>
<evidence type="ECO:0000313" key="8">
    <source>
        <dbReference type="EMBL" id="AKU97482.1"/>
    </source>
</evidence>
<dbReference type="Proteomes" id="UP000064967">
    <property type="component" value="Chromosome"/>
</dbReference>
<dbReference type="InterPro" id="IPR025943">
    <property type="entry name" value="Sigma_54_int_dom_ATP-bd_2"/>
</dbReference>
<accession>A0A0K1PVC6</accession>
<dbReference type="GO" id="GO:0005524">
    <property type="term" value="F:ATP binding"/>
    <property type="evidence" value="ECO:0007669"/>
    <property type="project" value="UniProtKB-KW"/>
</dbReference>
<dbReference type="Pfam" id="PF00158">
    <property type="entry name" value="Sigma54_activat"/>
    <property type="match status" value="1"/>
</dbReference>
<keyword evidence="5" id="KW-0804">Transcription</keyword>
<protein>
    <submittedName>
        <fullName evidence="8">Type IV fimbriae expression regulatory protein PilR</fullName>
    </submittedName>
</protein>
<evidence type="ECO:0000313" key="9">
    <source>
        <dbReference type="Proteomes" id="UP000064967"/>
    </source>
</evidence>
<dbReference type="Gene3D" id="1.10.10.60">
    <property type="entry name" value="Homeodomain-like"/>
    <property type="match status" value="1"/>
</dbReference>
<dbReference type="InterPro" id="IPR009057">
    <property type="entry name" value="Homeodomain-like_sf"/>
</dbReference>
<evidence type="ECO:0000256" key="3">
    <source>
        <dbReference type="ARBA" id="ARBA00023015"/>
    </source>
</evidence>
<keyword evidence="4" id="KW-0238">DNA-binding</keyword>
<dbReference type="SUPFAM" id="SSF52540">
    <property type="entry name" value="P-loop containing nucleoside triphosphate hydrolases"/>
    <property type="match status" value="1"/>
</dbReference>
<dbReference type="PANTHER" id="PTHR32071:SF57">
    <property type="entry name" value="C4-DICARBOXYLATE TRANSPORT TRANSCRIPTIONAL REGULATORY PROTEIN DCTD"/>
    <property type="match status" value="1"/>
</dbReference>
<gene>
    <name evidence="8" type="ORF">AKJ09_04146</name>
</gene>
<dbReference type="Pfam" id="PF16697">
    <property type="entry name" value="Yop-YscD_cpl"/>
    <property type="match status" value="1"/>
</dbReference>
<evidence type="ECO:0000256" key="2">
    <source>
        <dbReference type="ARBA" id="ARBA00022840"/>
    </source>
</evidence>
<dbReference type="GO" id="GO:0003677">
    <property type="term" value="F:DNA binding"/>
    <property type="evidence" value="ECO:0007669"/>
    <property type="project" value="UniProtKB-KW"/>
</dbReference>
<dbReference type="InterPro" id="IPR000253">
    <property type="entry name" value="FHA_dom"/>
</dbReference>
<dbReference type="InterPro" id="IPR002078">
    <property type="entry name" value="Sigma_54_int"/>
</dbReference>
<keyword evidence="3" id="KW-0805">Transcription regulation</keyword>
<feature type="domain" description="Sigma-54 factor interaction" evidence="7">
    <location>
        <begin position="122"/>
        <end position="348"/>
    </location>
</feature>
<dbReference type="KEGG" id="llu:AKJ09_04146"/>
<dbReference type="PROSITE" id="PS50045">
    <property type="entry name" value="SIGMA54_INTERACT_4"/>
    <property type="match status" value="1"/>
</dbReference>
<evidence type="ECO:0000259" key="7">
    <source>
        <dbReference type="PROSITE" id="PS50045"/>
    </source>
</evidence>
<proteinExistence type="predicted"/>
<dbReference type="InterPro" id="IPR008984">
    <property type="entry name" value="SMAD_FHA_dom_sf"/>
</dbReference>
<dbReference type="SUPFAM" id="SSF49879">
    <property type="entry name" value="SMAD/FHA domain"/>
    <property type="match status" value="1"/>
</dbReference>
<dbReference type="PROSITE" id="PS00675">
    <property type="entry name" value="SIGMA54_INTERACT_1"/>
    <property type="match status" value="1"/>
</dbReference>
<keyword evidence="9" id="KW-1185">Reference proteome</keyword>
<dbReference type="PANTHER" id="PTHR32071">
    <property type="entry name" value="TRANSCRIPTIONAL REGULATORY PROTEIN"/>
    <property type="match status" value="1"/>
</dbReference>
<dbReference type="SUPFAM" id="SSF46689">
    <property type="entry name" value="Homeodomain-like"/>
    <property type="match status" value="1"/>
</dbReference>
<dbReference type="Gene3D" id="3.40.50.300">
    <property type="entry name" value="P-loop containing nucleotide triphosphate hydrolases"/>
    <property type="match status" value="1"/>
</dbReference>
<dbReference type="InterPro" id="IPR025944">
    <property type="entry name" value="Sigma_54_int_dom_CS"/>
</dbReference>
<dbReference type="FunFam" id="3.40.50.300:FF:000006">
    <property type="entry name" value="DNA-binding transcriptional regulator NtrC"/>
    <property type="match status" value="1"/>
</dbReference>
<dbReference type="AlphaFoldDB" id="A0A0K1PVC6"/>
<dbReference type="InterPro" id="IPR003593">
    <property type="entry name" value="AAA+_ATPase"/>
</dbReference>
<dbReference type="GO" id="GO:0006355">
    <property type="term" value="P:regulation of DNA-templated transcription"/>
    <property type="evidence" value="ECO:0007669"/>
    <property type="project" value="InterPro"/>
</dbReference>
<dbReference type="CDD" id="cd00060">
    <property type="entry name" value="FHA"/>
    <property type="match status" value="1"/>
</dbReference>
<feature type="domain" description="FHA" evidence="6">
    <location>
        <begin position="33"/>
        <end position="82"/>
    </location>
</feature>
<dbReference type="Gene3D" id="1.10.8.60">
    <property type="match status" value="1"/>
</dbReference>
<evidence type="ECO:0000256" key="5">
    <source>
        <dbReference type="ARBA" id="ARBA00023163"/>
    </source>
</evidence>
<dbReference type="PATRIC" id="fig|1391654.3.peg.4203"/>
<keyword evidence="2" id="KW-0067">ATP-binding</keyword>
<dbReference type="STRING" id="1391654.AKJ09_04146"/>
<dbReference type="InterPro" id="IPR027417">
    <property type="entry name" value="P-loop_NTPase"/>
</dbReference>